<gene>
    <name evidence="1" type="ORF">HD597_005387</name>
</gene>
<evidence type="ECO:0000313" key="2">
    <source>
        <dbReference type="Proteomes" id="UP001139648"/>
    </source>
</evidence>
<reference evidence="1" key="1">
    <citation type="submission" date="2022-06" db="EMBL/GenBank/DDBJ databases">
        <title>Sequencing the genomes of 1000 actinobacteria strains.</title>
        <authorList>
            <person name="Klenk H.-P."/>
        </authorList>
    </citation>
    <scope>NUCLEOTIDE SEQUENCE</scope>
    <source>
        <strain evidence="1">DSM 46694</strain>
    </source>
</reference>
<proteinExistence type="predicted"/>
<dbReference type="Pfam" id="PF07070">
    <property type="entry name" value="Spo0M"/>
    <property type="match status" value="1"/>
</dbReference>
<dbReference type="AlphaFoldDB" id="A0A9X2GGW4"/>
<accession>A0A9X2GGW4</accession>
<dbReference type="EMBL" id="JAMZEB010000002">
    <property type="protein sequence ID" value="MCP2358367.1"/>
    <property type="molecule type" value="Genomic_DNA"/>
</dbReference>
<dbReference type="PANTHER" id="PTHR40053">
    <property type="entry name" value="SPORULATION-CONTROL PROTEIN SPO0M"/>
    <property type="match status" value="1"/>
</dbReference>
<evidence type="ECO:0000313" key="1">
    <source>
        <dbReference type="EMBL" id="MCP2358367.1"/>
    </source>
</evidence>
<organism evidence="1 2">
    <name type="scientific">Nonomuraea thailandensis</name>
    <dbReference type="NCBI Taxonomy" id="1188745"/>
    <lineage>
        <taxon>Bacteria</taxon>
        <taxon>Bacillati</taxon>
        <taxon>Actinomycetota</taxon>
        <taxon>Actinomycetes</taxon>
        <taxon>Streptosporangiales</taxon>
        <taxon>Streptosporangiaceae</taxon>
        <taxon>Nonomuraea</taxon>
    </lineage>
</organism>
<name>A0A9X2GGW4_9ACTN</name>
<comment type="caution">
    <text evidence="1">The sequence shown here is derived from an EMBL/GenBank/DDBJ whole genome shotgun (WGS) entry which is preliminary data.</text>
</comment>
<protein>
    <submittedName>
        <fullName evidence="1">Sporulation-control protein</fullName>
    </submittedName>
</protein>
<keyword evidence="2" id="KW-1185">Reference proteome</keyword>
<dbReference type="PANTHER" id="PTHR40053:SF1">
    <property type="entry name" value="SPORULATION-CONTROL PROTEIN SPO0M"/>
    <property type="match status" value="1"/>
</dbReference>
<sequence length="257" mass="27532">MIFMRLSDADGASAPSVTTVLATPRTQPGGVLCGEVRLKGGDAGVAIDQICLGLVTSPYAAHEADGHRTNEELSQAQVSGPAVLRPGEEKVITFQAAIPWRTPISEIGGRHLPGMALGVRTEVAIATIVGRSDLELVAVKPAPSQSRVLQAFARLGFPFKSAVLQPSRGEDPPHGPPPFLQKIAFYCPGHHAGVVHEVDVTFVPSSSDLVVELQADQPPGRPTHIGRFRMSHEEALRTDWPSEIDRWLMTRPGRAGR</sequence>
<dbReference type="InterPro" id="IPR009776">
    <property type="entry name" value="Spore_0_M"/>
</dbReference>
<dbReference type="Proteomes" id="UP001139648">
    <property type="component" value="Unassembled WGS sequence"/>
</dbReference>